<dbReference type="Pfam" id="PF08241">
    <property type="entry name" value="Methyltransf_11"/>
    <property type="match status" value="1"/>
</dbReference>
<dbReference type="Gene3D" id="3.40.50.150">
    <property type="entry name" value="Vaccinia Virus protein VP39"/>
    <property type="match status" value="1"/>
</dbReference>
<dbReference type="Proteomes" id="UP000184428">
    <property type="component" value="Unassembled WGS sequence"/>
</dbReference>
<evidence type="ECO:0000256" key="1">
    <source>
        <dbReference type="SAM" id="MobiDB-lite"/>
    </source>
</evidence>
<gene>
    <name evidence="3" type="ORF">SAMN05660350_00259</name>
</gene>
<feature type="compositionally biased region" description="Basic and acidic residues" evidence="1">
    <location>
        <begin position="1"/>
        <end position="11"/>
    </location>
</feature>
<dbReference type="EMBL" id="FRDM01000001">
    <property type="protein sequence ID" value="SHN51193.1"/>
    <property type="molecule type" value="Genomic_DNA"/>
</dbReference>
<proteinExistence type="predicted"/>
<dbReference type="PANTHER" id="PTHR43591:SF24">
    <property type="entry name" value="2-METHOXY-6-POLYPRENYL-1,4-BENZOQUINOL METHYLASE, MITOCHONDRIAL"/>
    <property type="match status" value="1"/>
</dbReference>
<dbReference type="PANTHER" id="PTHR43591">
    <property type="entry name" value="METHYLTRANSFERASE"/>
    <property type="match status" value="1"/>
</dbReference>
<keyword evidence="3" id="KW-0489">Methyltransferase</keyword>
<accession>A0A1M7RY04</accession>
<feature type="domain" description="Methyltransferase type 11" evidence="2">
    <location>
        <begin position="86"/>
        <end position="171"/>
    </location>
</feature>
<dbReference type="GO" id="GO:0008757">
    <property type="term" value="F:S-adenosylmethionine-dependent methyltransferase activity"/>
    <property type="evidence" value="ECO:0007669"/>
    <property type="project" value="InterPro"/>
</dbReference>
<protein>
    <submittedName>
        <fullName evidence="3">Methyltransferase domain-containing protein</fullName>
    </submittedName>
</protein>
<dbReference type="OrthoDB" id="65624at2"/>
<dbReference type="InterPro" id="IPR029063">
    <property type="entry name" value="SAM-dependent_MTases_sf"/>
</dbReference>
<dbReference type="InterPro" id="IPR013216">
    <property type="entry name" value="Methyltransf_11"/>
</dbReference>
<dbReference type="CDD" id="cd02440">
    <property type="entry name" value="AdoMet_MTases"/>
    <property type="match status" value="1"/>
</dbReference>
<organism evidence="3 4">
    <name type="scientific">Geodermatophilus obscurus</name>
    <dbReference type="NCBI Taxonomy" id="1861"/>
    <lineage>
        <taxon>Bacteria</taxon>
        <taxon>Bacillati</taxon>
        <taxon>Actinomycetota</taxon>
        <taxon>Actinomycetes</taxon>
        <taxon>Geodermatophilales</taxon>
        <taxon>Geodermatophilaceae</taxon>
        <taxon>Geodermatophilus</taxon>
    </lineage>
</organism>
<evidence type="ECO:0000259" key="2">
    <source>
        <dbReference type="Pfam" id="PF08241"/>
    </source>
</evidence>
<feature type="region of interest" description="Disordered" evidence="1">
    <location>
        <begin position="1"/>
        <end position="47"/>
    </location>
</feature>
<dbReference type="SUPFAM" id="SSF53335">
    <property type="entry name" value="S-adenosyl-L-methionine-dependent methyltransferases"/>
    <property type="match status" value="1"/>
</dbReference>
<sequence>MTTPGDPRDSTSDAARCPNRRRPDEREEQPVAPEHRPARQGSVPCDYDAHPERYRLGMRSTWAHTRADLYGRVARLLGELGAATVLDVGCADGALRAALPAPGPWLVGLDASEILLLDHPPPVLRADARRLPVRDRAVDAVTALNVLYHLPDPMPALHEAHRVLRAGGHLLAATIARTDSPEFSAYWTRPATSFDAEDAPGLLARVFDSVAVHSWDAPLVTLPDAAAIRDHLVGRQVRAEIAVAAADGLPTPLQVTKRGALVVAGRDG</sequence>
<name>A0A1M7RY04_9ACTN</name>
<evidence type="ECO:0000313" key="4">
    <source>
        <dbReference type="Proteomes" id="UP000184428"/>
    </source>
</evidence>
<feature type="compositionally biased region" description="Basic and acidic residues" evidence="1">
    <location>
        <begin position="21"/>
        <end position="37"/>
    </location>
</feature>
<dbReference type="AlphaFoldDB" id="A0A1M7RY04"/>
<evidence type="ECO:0000313" key="3">
    <source>
        <dbReference type="EMBL" id="SHN51193.1"/>
    </source>
</evidence>
<dbReference type="GO" id="GO:0032259">
    <property type="term" value="P:methylation"/>
    <property type="evidence" value="ECO:0007669"/>
    <property type="project" value="UniProtKB-KW"/>
</dbReference>
<reference evidence="3 4" key="1">
    <citation type="submission" date="2016-12" db="EMBL/GenBank/DDBJ databases">
        <authorList>
            <person name="Song W.-J."/>
            <person name="Kurnit D.M."/>
        </authorList>
    </citation>
    <scope>NUCLEOTIDE SEQUENCE [LARGE SCALE GENOMIC DNA]</scope>
    <source>
        <strain evidence="3 4">DSM 43162</strain>
    </source>
</reference>
<keyword evidence="3" id="KW-0808">Transferase</keyword>